<organism evidence="2 3">
    <name type="scientific">Lasiosphaeria miniovina</name>
    <dbReference type="NCBI Taxonomy" id="1954250"/>
    <lineage>
        <taxon>Eukaryota</taxon>
        <taxon>Fungi</taxon>
        <taxon>Dikarya</taxon>
        <taxon>Ascomycota</taxon>
        <taxon>Pezizomycotina</taxon>
        <taxon>Sordariomycetes</taxon>
        <taxon>Sordariomycetidae</taxon>
        <taxon>Sordariales</taxon>
        <taxon>Lasiosphaeriaceae</taxon>
        <taxon>Lasiosphaeria</taxon>
    </lineage>
</organism>
<evidence type="ECO:0000313" key="3">
    <source>
        <dbReference type="Proteomes" id="UP001172101"/>
    </source>
</evidence>
<sequence length="155" mass="17356">MDFTGVVPQDSGADIKRRILEFTASATSSLRQSPEHQVLTLASSYRNAAPCDFFDKLKHGSYNICYFVQFPDGVKWVVPYAASDSPEPLSSFLILEFVKGQKLDLSKLKNLPERQQANLYTSLADIYSISSRPRRSPSSLRSSHQDVDSRITIPP</sequence>
<feature type="region of interest" description="Disordered" evidence="1">
    <location>
        <begin position="131"/>
        <end position="155"/>
    </location>
</feature>
<evidence type="ECO:0000313" key="2">
    <source>
        <dbReference type="EMBL" id="KAK0726807.1"/>
    </source>
</evidence>
<evidence type="ECO:0000256" key="1">
    <source>
        <dbReference type="SAM" id="MobiDB-lite"/>
    </source>
</evidence>
<dbReference type="Proteomes" id="UP001172101">
    <property type="component" value="Unassembled WGS sequence"/>
</dbReference>
<dbReference type="AlphaFoldDB" id="A0AA40B340"/>
<dbReference type="EMBL" id="JAUIRO010000002">
    <property type="protein sequence ID" value="KAK0726807.1"/>
    <property type="molecule type" value="Genomic_DNA"/>
</dbReference>
<feature type="compositionally biased region" description="Low complexity" evidence="1">
    <location>
        <begin position="131"/>
        <end position="142"/>
    </location>
</feature>
<evidence type="ECO:0008006" key="4">
    <source>
        <dbReference type="Google" id="ProtNLM"/>
    </source>
</evidence>
<dbReference type="RefSeq" id="XP_060299663.1">
    <property type="nucleotide sequence ID" value="XM_060439347.1"/>
</dbReference>
<comment type="caution">
    <text evidence="2">The sequence shown here is derived from an EMBL/GenBank/DDBJ whole genome shotgun (WGS) entry which is preliminary data.</text>
</comment>
<accession>A0AA40B340</accession>
<proteinExistence type="predicted"/>
<name>A0AA40B340_9PEZI</name>
<dbReference type="GeneID" id="85322617"/>
<gene>
    <name evidence="2" type="ORF">B0T26DRAFT_671558</name>
</gene>
<keyword evidence="3" id="KW-1185">Reference proteome</keyword>
<protein>
    <recommendedName>
        <fullName evidence="4">Aminoglycoside phosphotransferase domain-containing protein</fullName>
    </recommendedName>
</protein>
<reference evidence="2" key="1">
    <citation type="submission" date="2023-06" db="EMBL/GenBank/DDBJ databases">
        <title>Genome-scale phylogeny and comparative genomics of the fungal order Sordariales.</title>
        <authorList>
            <consortium name="Lawrence Berkeley National Laboratory"/>
            <person name="Hensen N."/>
            <person name="Bonometti L."/>
            <person name="Westerberg I."/>
            <person name="Brannstrom I.O."/>
            <person name="Guillou S."/>
            <person name="Cros-Aarteil S."/>
            <person name="Calhoun S."/>
            <person name="Haridas S."/>
            <person name="Kuo A."/>
            <person name="Mondo S."/>
            <person name="Pangilinan J."/>
            <person name="Riley R."/>
            <person name="LaButti K."/>
            <person name="Andreopoulos B."/>
            <person name="Lipzen A."/>
            <person name="Chen C."/>
            <person name="Yanf M."/>
            <person name="Daum C."/>
            <person name="Ng V."/>
            <person name="Clum A."/>
            <person name="Steindorff A."/>
            <person name="Ohm R."/>
            <person name="Martin F."/>
            <person name="Silar P."/>
            <person name="Natvig D."/>
            <person name="Lalanne C."/>
            <person name="Gautier V."/>
            <person name="Ament-velasquez S.L."/>
            <person name="Kruys A."/>
            <person name="Hutchinson M.I."/>
            <person name="Powell A.J."/>
            <person name="Barry K."/>
            <person name="Miller A.N."/>
            <person name="Grigoriev I.V."/>
            <person name="Debuchy R."/>
            <person name="Gladieux P."/>
            <person name="Thoren M.H."/>
            <person name="Johannesson H."/>
        </authorList>
    </citation>
    <scope>NUCLEOTIDE SEQUENCE</scope>
    <source>
        <strain evidence="2">SMH2392-1A</strain>
    </source>
</reference>